<dbReference type="Pfam" id="PF00213">
    <property type="entry name" value="OSCP"/>
    <property type="match status" value="1"/>
</dbReference>
<keyword evidence="2" id="KW-0813">Transport</keyword>
<dbReference type="InterPro" id="IPR020781">
    <property type="entry name" value="ATPase_OSCP/d_CS"/>
</dbReference>
<dbReference type="InterPro" id="IPR000711">
    <property type="entry name" value="ATPase_OSCP/dsu"/>
</dbReference>
<dbReference type="SUPFAM" id="SSF47928">
    <property type="entry name" value="N-terminal domain of the delta subunit of the F1F0-ATP synthase"/>
    <property type="match status" value="1"/>
</dbReference>
<dbReference type="EC" id="3.6.3.14" evidence="7"/>
<evidence type="ECO:0000256" key="2">
    <source>
        <dbReference type="ARBA" id="ARBA00022448"/>
    </source>
</evidence>
<comment type="subcellular location">
    <subcellularLocation>
        <location evidence="1">Membrane</location>
    </subcellularLocation>
</comment>
<dbReference type="NCBIfam" id="TIGR01145">
    <property type="entry name" value="ATP_synt_delta"/>
    <property type="match status" value="1"/>
</dbReference>
<dbReference type="Gene3D" id="1.10.520.20">
    <property type="entry name" value="N-terminal domain of the delta subunit of the F1F0-ATP synthase"/>
    <property type="match status" value="1"/>
</dbReference>
<dbReference type="PRINTS" id="PR00125">
    <property type="entry name" value="ATPASEDELTA"/>
</dbReference>
<keyword evidence="7" id="KW-0378">Hydrolase</keyword>
<evidence type="ECO:0000256" key="5">
    <source>
        <dbReference type="ARBA" id="ARBA00023136"/>
    </source>
</evidence>
<keyword evidence="3" id="KW-0375">Hydrogen ion transport</keyword>
<proteinExistence type="inferred from homology"/>
<dbReference type="GO" id="GO:0046933">
    <property type="term" value="F:proton-transporting ATP synthase activity, rotational mechanism"/>
    <property type="evidence" value="ECO:0007669"/>
    <property type="project" value="InterPro"/>
</dbReference>
<dbReference type="InterPro" id="IPR026015">
    <property type="entry name" value="ATP_synth_OSCP/delta_N_sf"/>
</dbReference>
<evidence type="ECO:0000256" key="4">
    <source>
        <dbReference type="ARBA" id="ARBA00023065"/>
    </source>
</evidence>
<dbReference type="AlphaFoldDB" id="A0A160U0E0"/>
<dbReference type="GO" id="GO:0016787">
    <property type="term" value="F:hydrolase activity"/>
    <property type="evidence" value="ECO:0007669"/>
    <property type="project" value="UniProtKB-KW"/>
</dbReference>
<keyword evidence="5" id="KW-0472">Membrane</keyword>
<gene>
    <name evidence="7" type="ORF">MGWOODY_Hyp27</name>
</gene>
<name>A0A160U0E0_9ZZZZ</name>
<protein>
    <submittedName>
        <fullName evidence="7">ATP synthase delta chain</fullName>
        <ecNumber evidence="7">3.6.3.14</ecNumber>
    </submittedName>
</protein>
<evidence type="ECO:0000256" key="3">
    <source>
        <dbReference type="ARBA" id="ARBA00022781"/>
    </source>
</evidence>
<evidence type="ECO:0000256" key="1">
    <source>
        <dbReference type="ARBA" id="ARBA00004370"/>
    </source>
</evidence>
<accession>A0A160U0E0</accession>
<evidence type="ECO:0000256" key="6">
    <source>
        <dbReference type="ARBA" id="ARBA00023310"/>
    </source>
</evidence>
<evidence type="ECO:0000313" key="7">
    <source>
        <dbReference type="EMBL" id="CUS56024.1"/>
    </source>
</evidence>
<keyword evidence="4" id="KW-0406">Ion transport</keyword>
<sequence>MYGRVPKGAVPCFVFPVDLADSTTDDRTLAASKVTQASEAARRYASALFDLAQDKGELASVHKDFQAFAKLPGEAKDLATLMASPAFSADEKVSGLSAIMKKAGFSGLLVNFVGVMARNGRSQDVLGAQIAFDELYAKQRGVKRAVVRTAKEMSGAERQRIESILAKAVGGEVELSSEVDPSLIGGIQLRIGSQLVDASLAAKLDRMNTAMKGA</sequence>
<dbReference type="PANTHER" id="PTHR11910">
    <property type="entry name" value="ATP SYNTHASE DELTA CHAIN"/>
    <property type="match status" value="1"/>
</dbReference>
<keyword evidence="6" id="KW-0066">ATP synthesis</keyword>
<dbReference type="EMBL" id="CZQD01000017">
    <property type="protein sequence ID" value="CUS56024.1"/>
    <property type="molecule type" value="Genomic_DNA"/>
</dbReference>
<reference evidence="7" key="1">
    <citation type="submission" date="2015-10" db="EMBL/GenBank/DDBJ databases">
        <authorList>
            <person name="Gilbert D.G."/>
        </authorList>
    </citation>
    <scope>NUCLEOTIDE SEQUENCE</scope>
</reference>
<dbReference type="PROSITE" id="PS00389">
    <property type="entry name" value="ATPASE_DELTA"/>
    <property type="match status" value="1"/>
</dbReference>
<organism evidence="7">
    <name type="scientific">hydrothermal vent metagenome</name>
    <dbReference type="NCBI Taxonomy" id="652676"/>
    <lineage>
        <taxon>unclassified sequences</taxon>
        <taxon>metagenomes</taxon>
        <taxon>ecological metagenomes</taxon>
    </lineage>
</organism>
<dbReference type="HAMAP" id="MF_01416">
    <property type="entry name" value="ATP_synth_delta_bact"/>
    <property type="match status" value="1"/>
</dbReference>
<dbReference type="GO" id="GO:0016020">
    <property type="term" value="C:membrane"/>
    <property type="evidence" value="ECO:0007669"/>
    <property type="project" value="UniProtKB-SubCell"/>
</dbReference>